<gene>
    <name evidence="1" type="ORF">LTS18_007474</name>
</gene>
<reference evidence="1" key="1">
    <citation type="submission" date="2024-09" db="EMBL/GenBank/DDBJ databases">
        <title>Black Yeasts Isolated from many extreme environments.</title>
        <authorList>
            <person name="Coleine C."/>
            <person name="Stajich J.E."/>
            <person name="Selbmann L."/>
        </authorList>
    </citation>
    <scope>NUCLEOTIDE SEQUENCE</scope>
    <source>
        <strain evidence="1">CCFEE 5737</strain>
    </source>
</reference>
<evidence type="ECO:0000313" key="2">
    <source>
        <dbReference type="Proteomes" id="UP001186974"/>
    </source>
</evidence>
<dbReference type="Proteomes" id="UP001186974">
    <property type="component" value="Unassembled WGS sequence"/>
</dbReference>
<organism evidence="1 2">
    <name type="scientific">Coniosporium uncinatum</name>
    <dbReference type="NCBI Taxonomy" id="93489"/>
    <lineage>
        <taxon>Eukaryota</taxon>
        <taxon>Fungi</taxon>
        <taxon>Dikarya</taxon>
        <taxon>Ascomycota</taxon>
        <taxon>Pezizomycotina</taxon>
        <taxon>Dothideomycetes</taxon>
        <taxon>Dothideomycetes incertae sedis</taxon>
        <taxon>Coniosporium</taxon>
    </lineage>
</organism>
<proteinExistence type="predicted"/>
<comment type="caution">
    <text evidence="1">The sequence shown here is derived from an EMBL/GenBank/DDBJ whole genome shotgun (WGS) entry which is preliminary data.</text>
</comment>
<sequence length="272" mass="30566">MQSTCWNGTHYGYRTVLSSTRSDVQDGHGYKKSGKRSAPDIQEQIRTYYSDVQAYYGDEDVSQILDAAYNNAQWVVLEWLEAINFIREYDAYSGSIQARKTVLALHIEHTSSTTSYKIALAPYKNAITNELFVASSIAMYIYFSGDSNTNPYPSPSYSDATNTTLSTLTPLQAHDPLLSDNAIKEYQWIKTHNSTNYQSLYVDGFHISDNQTTCDQRDEMVYIRNQVVVLSGLRQIREATGDVSYLADGYDLTETVINATSYYAPNAGDSAE</sequence>
<keyword evidence="2" id="KW-1185">Reference proteome</keyword>
<dbReference type="EMBL" id="JAWDJW010001884">
    <property type="protein sequence ID" value="KAK3078451.1"/>
    <property type="molecule type" value="Genomic_DNA"/>
</dbReference>
<accession>A0ACC3DPJ9</accession>
<name>A0ACC3DPJ9_9PEZI</name>
<protein>
    <submittedName>
        <fullName evidence="1">Uncharacterized protein</fullName>
    </submittedName>
</protein>
<evidence type="ECO:0000313" key="1">
    <source>
        <dbReference type="EMBL" id="KAK3078451.1"/>
    </source>
</evidence>